<dbReference type="EMBL" id="CP018095">
    <property type="protein sequence ID" value="APF39177.1"/>
    <property type="molecule type" value="Genomic_DNA"/>
</dbReference>
<comment type="subcellular location">
    <subcellularLocation>
        <location evidence="1">Periplasm</location>
    </subcellularLocation>
</comment>
<evidence type="ECO:0000313" key="8">
    <source>
        <dbReference type="Proteomes" id="UP000182703"/>
    </source>
</evidence>
<dbReference type="Proteomes" id="UP000182703">
    <property type="component" value="Chromosome"/>
</dbReference>
<dbReference type="InterPro" id="IPR030678">
    <property type="entry name" value="Peptide/Ni-bd"/>
</dbReference>
<dbReference type="Gene3D" id="3.90.76.10">
    <property type="entry name" value="Dipeptide-binding Protein, Domain 1"/>
    <property type="match status" value="1"/>
</dbReference>
<dbReference type="AlphaFoldDB" id="A0AAC9JRY7"/>
<evidence type="ECO:0000259" key="6">
    <source>
        <dbReference type="Pfam" id="PF00496"/>
    </source>
</evidence>
<comment type="similarity">
    <text evidence="2">Belongs to the bacterial solute-binding protein 5 family.</text>
</comment>
<dbReference type="FunFam" id="3.90.76.10:FF:000001">
    <property type="entry name" value="Oligopeptide ABC transporter substrate-binding protein"/>
    <property type="match status" value="1"/>
</dbReference>
<gene>
    <name evidence="7" type="ORF">BOQ54_16260</name>
</gene>
<keyword evidence="8" id="KW-1185">Reference proteome</keyword>
<evidence type="ECO:0000313" key="7">
    <source>
        <dbReference type="EMBL" id="APF39177.1"/>
    </source>
</evidence>
<feature type="signal peptide" evidence="5">
    <location>
        <begin position="1"/>
        <end position="30"/>
    </location>
</feature>
<organism evidence="7 8">
    <name type="scientific">Chelatococcus daeguensis</name>
    <dbReference type="NCBI Taxonomy" id="444444"/>
    <lineage>
        <taxon>Bacteria</taxon>
        <taxon>Pseudomonadati</taxon>
        <taxon>Pseudomonadota</taxon>
        <taxon>Alphaproteobacteria</taxon>
        <taxon>Hyphomicrobiales</taxon>
        <taxon>Chelatococcaceae</taxon>
        <taxon>Chelatococcus</taxon>
    </lineage>
</organism>
<evidence type="ECO:0000256" key="3">
    <source>
        <dbReference type="ARBA" id="ARBA00022448"/>
    </source>
</evidence>
<dbReference type="Gene3D" id="3.40.190.10">
    <property type="entry name" value="Periplasmic binding protein-like II"/>
    <property type="match status" value="1"/>
</dbReference>
<evidence type="ECO:0000256" key="1">
    <source>
        <dbReference type="ARBA" id="ARBA00004418"/>
    </source>
</evidence>
<dbReference type="PANTHER" id="PTHR30290:SF10">
    <property type="entry name" value="PERIPLASMIC OLIGOPEPTIDE-BINDING PROTEIN-RELATED"/>
    <property type="match status" value="1"/>
</dbReference>
<accession>A0AAC9JRY7</accession>
<dbReference type="PANTHER" id="PTHR30290">
    <property type="entry name" value="PERIPLASMIC BINDING COMPONENT OF ABC TRANSPORTER"/>
    <property type="match status" value="1"/>
</dbReference>
<proteinExistence type="inferred from homology"/>
<dbReference type="InterPro" id="IPR000914">
    <property type="entry name" value="SBP_5_dom"/>
</dbReference>
<dbReference type="SUPFAM" id="SSF53850">
    <property type="entry name" value="Periplasmic binding protein-like II"/>
    <property type="match status" value="1"/>
</dbReference>
<dbReference type="KEGG" id="cdq:BOQ54_16260"/>
<dbReference type="GO" id="GO:1904680">
    <property type="term" value="F:peptide transmembrane transporter activity"/>
    <property type="evidence" value="ECO:0007669"/>
    <property type="project" value="TreeGrafter"/>
</dbReference>
<dbReference type="Pfam" id="PF00496">
    <property type="entry name" value="SBP_bac_5"/>
    <property type="match status" value="1"/>
</dbReference>
<name>A0AAC9JRY7_9HYPH</name>
<dbReference type="PIRSF" id="PIRSF002741">
    <property type="entry name" value="MppA"/>
    <property type="match status" value="1"/>
</dbReference>
<reference evidence="7 8" key="1">
    <citation type="submission" date="2016-11" db="EMBL/GenBank/DDBJ databases">
        <title>Complete genome sequence of the aerobically denitrifying bacterium Chelatococcus daeguensis TAD1.</title>
        <authorList>
            <person name="Yang Y."/>
            <person name="Huang S."/>
            <person name="Lin E."/>
        </authorList>
    </citation>
    <scope>NUCLEOTIDE SEQUENCE [LARGE SCALE GENOMIC DNA]</scope>
    <source>
        <strain evidence="7 8">TAD1</strain>
    </source>
</reference>
<dbReference type="InterPro" id="IPR039424">
    <property type="entry name" value="SBP_5"/>
</dbReference>
<evidence type="ECO:0000256" key="4">
    <source>
        <dbReference type="ARBA" id="ARBA00022729"/>
    </source>
</evidence>
<dbReference type="GO" id="GO:0043190">
    <property type="term" value="C:ATP-binding cassette (ABC) transporter complex"/>
    <property type="evidence" value="ECO:0007669"/>
    <property type="project" value="InterPro"/>
</dbReference>
<dbReference type="CDD" id="cd08504">
    <property type="entry name" value="PBP2_OppA"/>
    <property type="match status" value="1"/>
</dbReference>
<dbReference type="GO" id="GO:0030288">
    <property type="term" value="C:outer membrane-bounded periplasmic space"/>
    <property type="evidence" value="ECO:0007669"/>
    <property type="project" value="TreeGrafter"/>
</dbReference>
<feature type="chain" id="PRO_5042044777" evidence="5">
    <location>
        <begin position="31"/>
        <end position="535"/>
    </location>
</feature>
<keyword evidence="4 5" id="KW-0732">Signal</keyword>
<evidence type="ECO:0000256" key="2">
    <source>
        <dbReference type="ARBA" id="ARBA00005695"/>
    </source>
</evidence>
<dbReference type="FunFam" id="3.10.105.10:FF:000001">
    <property type="entry name" value="Oligopeptide ABC transporter, oligopeptide-binding protein"/>
    <property type="match status" value="1"/>
</dbReference>
<keyword evidence="3" id="KW-0813">Transport</keyword>
<protein>
    <submittedName>
        <fullName evidence="7">ABC transporter substrate-binding protein</fullName>
    </submittedName>
</protein>
<dbReference type="GO" id="GO:0015833">
    <property type="term" value="P:peptide transport"/>
    <property type="evidence" value="ECO:0007669"/>
    <property type="project" value="TreeGrafter"/>
</dbReference>
<sequence>MQKREAVVSRIRPFLCAVAALFALTTLAQAETVYHRGNAGDPKTLDAHQTSIDVEANILWDLLEGLVAYDAAGKVVPGAAKSWTMSQDGTVYTFKLRADGKWSNGDPVKASDFVFSFRRIMDPQTAAKYASLHYPIRNAEKINKGEIKPEELGVKAVDDLTLEIALERPTPYFLELLTHQTALPMHQASVEKFGKDFVRPGNFVSNGAYSLAENVPGDHIKVVKNPHYWDAANVKVDVVMFYPTEDNAAAVRRFMAGELDTNYQFPIDQLPFLKEKLGGQVRTSPYLAIEYYAINNKKEPFSDPRVRRALAMAIDRDFLADKIWSGAAVPAYSLVPPGINGYTPAEAEFAALSQLDREDEAKKLIEEAGYGPGGKPLKIEIRYNTNDAHKKVATAIADMWKQVFGAEVTLLNTDIKTHYAHLQNRGDFDVARAGWVGDYADAQNFLYLGVTGNAVGNYSQFSNAKFDELVKTSDATLDPAERAKIMAEAEAILLAEMGLIPILNRTSLHLVSDKVKGWADNVRNVHRSRYISIER</sequence>
<feature type="domain" description="Solute-binding protein family 5" evidence="6">
    <location>
        <begin position="74"/>
        <end position="454"/>
    </location>
</feature>
<evidence type="ECO:0000256" key="5">
    <source>
        <dbReference type="SAM" id="SignalP"/>
    </source>
</evidence>
<dbReference type="Gene3D" id="3.10.105.10">
    <property type="entry name" value="Dipeptide-binding Protein, Domain 3"/>
    <property type="match status" value="1"/>
</dbReference>